<gene>
    <name evidence="3" type="ORF">EYC84_011236</name>
</gene>
<organism evidence="3 4">
    <name type="scientific">Monilinia fructicola</name>
    <name type="common">Brown rot fungus</name>
    <name type="synonym">Ciboria fructicola</name>
    <dbReference type="NCBI Taxonomy" id="38448"/>
    <lineage>
        <taxon>Eukaryota</taxon>
        <taxon>Fungi</taxon>
        <taxon>Dikarya</taxon>
        <taxon>Ascomycota</taxon>
        <taxon>Pezizomycotina</taxon>
        <taxon>Leotiomycetes</taxon>
        <taxon>Helotiales</taxon>
        <taxon>Sclerotiniaceae</taxon>
        <taxon>Monilinia</taxon>
    </lineage>
</organism>
<sequence length="346" mass="39269">MLKSIFLRPGFTKAGRRKLYNRLVQKNWENYLRHLQSIKSEKLEKIVPITHFADLPPEIRDVVWELSLPGPRILYLDGISRPIYDKNTQSSSDSFQFLKYHNPPNPSALLICRASRDVALKRYRIIPDPGFGIIYADFAGGDILYIDEHNVASFSNVRWESDAILMSSVLDLSMLERVIVAKSSFADNWRGRGILDFLQGLPKLKEILLDVSQELAGGAQWSHGPGTVQMNELGELNEISQHYLTTMAQKGELLWEWTRYDEAKGFPKLTPVSTSIVANLPKDNWLVDMAEHDEPLSLILKKLQENGPTKKRQKGQSTTEPTSEPVEISEFDNAEKSVDDAKSTML</sequence>
<dbReference type="PANTHER" id="PTHR35910:SF6">
    <property type="entry name" value="2EXR DOMAIN-CONTAINING PROTEIN"/>
    <property type="match status" value="1"/>
</dbReference>
<name>A0A5M9J8W9_MONFR</name>
<evidence type="ECO:0000256" key="1">
    <source>
        <dbReference type="SAM" id="MobiDB-lite"/>
    </source>
</evidence>
<evidence type="ECO:0000259" key="2">
    <source>
        <dbReference type="Pfam" id="PF20150"/>
    </source>
</evidence>
<accession>A0A5M9J8W9</accession>
<comment type="caution">
    <text evidence="3">The sequence shown here is derived from an EMBL/GenBank/DDBJ whole genome shotgun (WGS) entry which is preliminary data.</text>
</comment>
<feature type="domain" description="2EXR" evidence="2">
    <location>
        <begin position="50"/>
        <end position="136"/>
    </location>
</feature>
<proteinExistence type="predicted"/>
<dbReference type="PANTHER" id="PTHR35910">
    <property type="entry name" value="2EXR DOMAIN-CONTAINING PROTEIN"/>
    <property type="match status" value="1"/>
</dbReference>
<protein>
    <recommendedName>
        <fullName evidence="2">2EXR domain-containing protein</fullName>
    </recommendedName>
</protein>
<dbReference type="InterPro" id="IPR045518">
    <property type="entry name" value="2EXR"/>
</dbReference>
<feature type="compositionally biased region" description="Basic and acidic residues" evidence="1">
    <location>
        <begin position="333"/>
        <end position="346"/>
    </location>
</feature>
<dbReference type="Pfam" id="PF20150">
    <property type="entry name" value="2EXR"/>
    <property type="match status" value="1"/>
</dbReference>
<reference evidence="3 4" key="1">
    <citation type="submission" date="2019-06" db="EMBL/GenBank/DDBJ databases">
        <title>Genome Sequence of the Brown Rot Fungal Pathogen Monilinia fructicola.</title>
        <authorList>
            <person name="De Miccolis Angelini R.M."/>
            <person name="Landi L."/>
            <person name="Abate D."/>
            <person name="Pollastro S."/>
            <person name="Romanazzi G."/>
            <person name="Faretra F."/>
        </authorList>
    </citation>
    <scope>NUCLEOTIDE SEQUENCE [LARGE SCALE GENOMIC DNA]</scope>
    <source>
        <strain evidence="3 4">Mfrc123</strain>
    </source>
</reference>
<evidence type="ECO:0000313" key="3">
    <source>
        <dbReference type="EMBL" id="KAA8564292.1"/>
    </source>
</evidence>
<dbReference type="AlphaFoldDB" id="A0A5M9J8W9"/>
<dbReference type="EMBL" id="VICG01000015">
    <property type="protein sequence ID" value="KAA8564292.1"/>
    <property type="molecule type" value="Genomic_DNA"/>
</dbReference>
<dbReference type="Proteomes" id="UP000322873">
    <property type="component" value="Unassembled WGS sequence"/>
</dbReference>
<feature type="region of interest" description="Disordered" evidence="1">
    <location>
        <begin position="303"/>
        <end position="346"/>
    </location>
</feature>
<keyword evidence="4" id="KW-1185">Reference proteome</keyword>
<evidence type="ECO:0000313" key="4">
    <source>
        <dbReference type="Proteomes" id="UP000322873"/>
    </source>
</evidence>
<dbReference type="VEuPathDB" id="FungiDB:MFRU_061g00360"/>